<dbReference type="Gene3D" id="1.10.1740.10">
    <property type="match status" value="1"/>
</dbReference>
<evidence type="ECO:0000256" key="1">
    <source>
        <dbReference type="ARBA" id="ARBA00010641"/>
    </source>
</evidence>
<dbReference type="SUPFAM" id="SSF88946">
    <property type="entry name" value="Sigma2 domain of RNA polymerase sigma factors"/>
    <property type="match status" value="1"/>
</dbReference>
<sequence length="190" mass="21300">MRVDRKVAQRTPPDEAELSVCVRAAQQGDETAFRTVYRDLQPRLLRYLRALVAEDAEDVASEAWLQIVRDLPSFRGEYDGFRGWATTIARNRALDHVRRRRRRPQAETTLDELTEVAGEHDTELSALGGLGTERALRLIMRLPRDQAEAVLLRVVIGLDAKTAGQVLGKRAGAVRTAAYRGLKKLAAEIE</sequence>
<dbReference type="SUPFAM" id="SSF88659">
    <property type="entry name" value="Sigma3 and sigma4 domains of RNA polymerase sigma factors"/>
    <property type="match status" value="1"/>
</dbReference>
<feature type="domain" description="RNA polymerase sigma-70 region 2" evidence="5">
    <location>
        <begin position="37"/>
        <end position="103"/>
    </location>
</feature>
<dbReference type="InterPro" id="IPR013324">
    <property type="entry name" value="RNA_pol_sigma_r3/r4-like"/>
</dbReference>
<dbReference type="Pfam" id="PF04542">
    <property type="entry name" value="Sigma70_r2"/>
    <property type="match status" value="1"/>
</dbReference>
<evidence type="ECO:0000313" key="7">
    <source>
        <dbReference type="EMBL" id="GAA0947469.1"/>
    </source>
</evidence>
<dbReference type="InterPro" id="IPR036388">
    <property type="entry name" value="WH-like_DNA-bd_sf"/>
</dbReference>
<organism evidence="7 8">
    <name type="scientific">Actinocorallia libanotica</name>
    <dbReference type="NCBI Taxonomy" id="46162"/>
    <lineage>
        <taxon>Bacteria</taxon>
        <taxon>Bacillati</taxon>
        <taxon>Actinomycetota</taxon>
        <taxon>Actinomycetes</taxon>
        <taxon>Streptosporangiales</taxon>
        <taxon>Thermomonosporaceae</taxon>
        <taxon>Actinocorallia</taxon>
    </lineage>
</organism>
<feature type="domain" description="RNA polymerase sigma factor 70 region 4 type 2" evidence="6">
    <location>
        <begin position="134"/>
        <end position="185"/>
    </location>
</feature>
<dbReference type="InterPro" id="IPR013325">
    <property type="entry name" value="RNA_pol_sigma_r2"/>
</dbReference>
<comment type="caution">
    <text evidence="7">The sequence shown here is derived from an EMBL/GenBank/DDBJ whole genome shotgun (WGS) entry which is preliminary data.</text>
</comment>
<keyword evidence="2" id="KW-0805">Transcription regulation</keyword>
<evidence type="ECO:0000313" key="8">
    <source>
        <dbReference type="Proteomes" id="UP001500665"/>
    </source>
</evidence>
<name>A0ABN1QV57_9ACTN</name>
<proteinExistence type="inferred from homology"/>
<reference evidence="7 8" key="1">
    <citation type="journal article" date="2019" name="Int. J. Syst. Evol. Microbiol.">
        <title>The Global Catalogue of Microorganisms (GCM) 10K type strain sequencing project: providing services to taxonomists for standard genome sequencing and annotation.</title>
        <authorList>
            <consortium name="The Broad Institute Genomics Platform"/>
            <consortium name="The Broad Institute Genome Sequencing Center for Infectious Disease"/>
            <person name="Wu L."/>
            <person name="Ma J."/>
        </authorList>
    </citation>
    <scope>NUCLEOTIDE SEQUENCE [LARGE SCALE GENOMIC DNA]</scope>
    <source>
        <strain evidence="7 8">JCM 10696</strain>
    </source>
</reference>
<dbReference type="Proteomes" id="UP001500665">
    <property type="component" value="Unassembled WGS sequence"/>
</dbReference>
<evidence type="ECO:0000256" key="3">
    <source>
        <dbReference type="ARBA" id="ARBA00023082"/>
    </source>
</evidence>
<dbReference type="InterPro" id="IPR007627">
    <property type="entry name" value="RNA_pol_sigma70_r2"/>
</dbReference>
<dbReference type="InterPro" id="IPR014284">
    <property type="entry name" value="RNA_pol_sigma-70_dom"/>
</dbReference>
<evidence type="ECO:0000256" key="4">
    <source>
        <dbReference type="ARBA" id="ARBA00023163"/>
    </source>
</evidence>
<dbReference type="Gene3D" id="1.10.10.10">
    <property type="entry name" value="Winged helix-like DNA-binding domain superfamily/Winged helix DNA-binding domain"/>
    <property type="match status" value="1"/>
</dbReference>
<evidence type="ECO:0000259" key="6">
    <source>
        <dbReference type="Pfam" id="PF08281"/>
    </source>
</evidence>
<dbReference type="InterPro" id="IPR039425">
    <property type="entry name" value="RNA_pol_sigma-70-like"/>
</dbReference>
<dbReference type="PANTHER" id="PTHR43133:SF66">
    <property type="entry name" value="ECF RNA POLYMERASE SIGMA FACTOR SIGK"/>
    <property type="match status" value="1"/>
</dbReference>
<accession>A0ABN1QV57</accession>
<evidence type="ECO:0000259" key="5">
    <source>
        <dbReference type="Pfam" id="PF04542"/>
    </source>
</evidence>
<dbReference type="NCBIfam" id="TIGR02937">
    <property type="entry name" value="sigma70-ECF"/>
    <property type="match status" value="1"/>
</dbReference>
<dbReference type="PANTHER" id="PTHR43133">
    <property type="entry name" value="RNA POLYMERASE ECF-TYPE SIGMA FACTO"/>
    <property type="match status" value="1"/>
</dbReference>
<dbReference type="EMBL" id="BAAAHH010000007">
    <property type="protein sequence ID" value="GAA0947469.1"/>
    <property type="molecule type" value="Genomic_DNA"/>
</dbReference>
<protein>
    <submittedName>
        <fullName evidence="7">RNA polymerase sigma factor</fullName>
    </submittedName>
</protein>
<keyword evidence="3" id="KW-0731">Sigma factor</keyword>
<keyword evidence="8" id="KW-1185">Reference proteome</keyword>
<keyword evidence="4" id="KW-0804">Transcription</keyword>
<gene>
    <name evidence="7" type="ORF">GCM10009550_22950</name>
</gene>
<dbReference type="InterPro" id="IPR013249">
    <property type="entry name" value="RNA_pol_sigma70_r4_t2"/>
</dbReference>
<dbReference type="Pfam" id="PF08281">
    <property type="entry name" value="Sigma70_r4_2"/>
    <property type="match status" value="1"/>
</dbReference>
<comment type="similarity">
    <text evidence="1">Belongs to the sigma-70 factor family. ECF subfamily.</text>
</comment>
<evidence type="ECO:0000256" key="2">
    <source>
        <dbReference type="ARBA" id="ARBA00023015"/>
    </source>
</evidence>